<protein>
    <recommendedName>
        <fullName evidence="3">TonB protein C-terminal</fullName>
    </recommendedName>
</protein>
<gene>
    <name evidence="1" type="ORF">SAMN05444411_11370</name>
</gene>
<name>A0A1H3G856_9FLAO</name>
<dbReference type="STRING" id="762486.SAMN05444411_11370"/>
<evidence type="ECO:0008006" key="3">
    <source>
        <dbReference type="Google" id="ProtNLM"/>
    </source>
</evidence>
<dbReference type="EMBL" id="FNNJ01000013">
    <property type="protein sequence ID" value="SDX99217.1"/>
    <property type="molecule type" value="Genomic_DNA"/>
</dbReference>
<dbReference type="AlphaFoldDB" id="A0A1H3G856"/>
<accession>A0A1H3G856</accession>
<sequence length="122" mass="14085">MPIFPGCEESKTVKECFSASIAKHLVKNSDYVLANDEETEYYLENFEVTEISNEIKTKKIKCFFTIDYQGKAKKVRLQGNIDRGTRKKFKENLKKLPIMKPGTLKGKSVDIPFILPVFIKQF</sequence>
<organism evidence="1 2">
    <name type="scientific">Lutibacter oricola</name>
    <dbReference type="NCBI Taxonomy" id="762486"/>
    <lineage>
        <taxon>Bacteria</taxon>
        <taxon>Pseudomonadati</taxon>
        <taxon>Bacteroidota</taxon>
        <taxon>Flavobacteriia</taxon>
        <taxon>Flavobacteriales</taxon>
        <taxon>Flavobacteriaceae</taxon>
        <taxon>Lutibacter</taxon>
    </lineage>
</organism>
<dbReference type="Proteomes" id="UP000199595">
    <property type="component" value="Unassembled WGS sequence"/>
</dbReference>
<keyword evidence="2" id="KW-1185">Reference proteome</keyword>
<evidence type="ECO:0000313" key="2">
    <source>
        <dbReference type="Proteomes" id="UP000199595"/>
    </source>
</evidence>
<reference evidence="1 2" key="1">
    <citation type="submission" date="2016-10" db="EMBL/GenBank/DDBJ databases">
        <authorList>
            <person name="de Groot N.N."/>
        </authorList>
    </citation>
    <scope>NUCLEOTIDE SEQUENCE [LARGE SCALE GENOMIC DNA]</scope>
    <source>
        <strain evidence="1 2">DSM 24956</strain>
    </source>
</reference>
<evidence type="ECO:0000313" key="1">
    <source>
        <dbReference type="EMBL" id="SDX99217.1"/>
    </source>
</evidence>
<proteinExistence type="predicted"/>